<keyword evidence="5 7" id="KW-0472">Membrane</keyword>
<protein>
    <recommendedName>
        <fullName evidence="8">Cytochrome b561 bacterial/Ni-hydrogenase domain-containing protein</fullName>
    </recommendedName>
</protein>
<feature type="transmembrane region" description="Helical" evidence="7">
    <location>
        <begin position="68"/>
        <end position="88"/>
    </location>
</feature>
<dbReference type="PANTHER" id="PTHR30485:SF0">
    <property type="entry name" value="NI_FE-HYDROGENASE 1 B-TYPE CYTOCHROME SUBUNIT-RELATED"/>
    <property type="match status" value="1"/>
</dbReference>
<dbReference type="GO" id="GO:0022904">
    <property type="term" value="P:respiratory electron transport chain"/>
    <property type="evidence" value="ECO:0007669"/>
    <property type="project" value="InterPro"/>
</dbReference>
<evidence type="ECO:0000256" key="1">
    <source>
        <dbReference type="ARBA" id="ARBA00004651"/>
    </source>
</evidence>
<dbReference type="SUPFAM" id="SSF81342">
    <property type="entry name" value="Transmembrane di-heme cytochromes"/>
    <property type="match status" value="1"/>
</dbReference>
<comment type="subcellular location">
    <subcellularLocation>
        <location evidence="1">Cell membrane</location>
        <topology evidence="1">Multi-pass membrane protein</topology>
    </subcellularLocation>
</comment>
<keyword evidence="2" id="KW-1003">Cell membrane</keyword>
<dbReference type="InterPro" id="IPR051542">
    <property type="entry name" value="Hydrogenase_cytochrome"/>
</dbReference>
<sequence>MNESLPIIQINLALDVIGPALLVLVIIGMYVGHFTGNVMTGRARKRFKLWQWPDHVELPSLIRRSMHLMLVGSMIALMVSGIYIRFPFELPLGNRTTIKYLHYVAAFAVTAIFFIRIGYAFLHKSKDYREFALTKKDMMAFVPTLKYYAFMAKSKPHVATYNPMQKASYGLMVPTLIFIQIVTGLALLFSPQLLGWLASSVGGLALARVYVRIIHYFVTWVAGAFMCAHIYLAITEDLPALLFFFFGLNPHDLKERRSKSDEGHGPELEKTESDHGANH</sequence>
<dbReference type="AlphaFoldDB" id="A0A1F2UNZ3"/>
<evidence type="ECO:0000259" key="8">
    <source>
        <dbReference type="Pfam" id="PF01292"/>
    </source>
</evidence>
<evidence type="ECO:0000313" key="10">
    <source>
        <dbReference type="Proteomes" id="UP000178086"/>
    </source>
</evidence>
<evidence type="ECO:0000256" key="6">
    <source>
        <dbReference type="SAM" id="MobiDB-lite"/>
    </source>
</evidence>
<feature type="transmembrane region" description="Helical" evidence="7">
    <location>
        <begin position="100"/>
        <end position="122"/>
    </location>
</feature>
<evidence type="ECO:0000256" key="5">
    <source>
        <dbReference type="ARBA" id="ARBA00023136"/>
    </source>
</evidence>
<dbReference type="EMBL" id="MELI01000100">
    <property type="protein sequence ID" value="OFW32303.1"/>
    <property type="molecule type" value="Genomic_DNA"/>
</dbReference>
<gene>
    <name evidence="9" type="ORF">A2074_02550</name>
</gene>
<feature type="transmembrane region" description="Helical" evidence="7">
    <location>
        <begin position="213"/>
        <end position="234"/>
    </location>
</feature>
<dbReference type="PANTHER" id="PTHR30485">
    <property type="entry name" value="NI/FE-HYDROGENASE 1 B-TYPE CYTOCHROME SUBUNIT"/>
    <property type="match status" value="1"/>
</dbReference>
<dbReference type="Pfam" id="PF01292">
    <property type="entry name" value="Ni_hydr_CYTB"/>
    <property type="match status" value="1"/>
</dbReference>
<evidence type="ECO:0000256" key="7">
    <source>
        <dbReference type="SAM" id="Phobius"/>
    </source>
</evidence>
<organism evidence="9 10">
    <name type="scientific">Candidatus Aquicultor primus</name>
    <dbReference type="NCBI Taxonomy" id="1797195"/>
    <lineage>
        <taxon>Bacteria</taxon>
        <taxon>Bacillati</taxon>
        <taxon>Actinomycetota</taxon>
        <taxon>Candidatus Aquicultoria</taxon>
        <taxon>Candidatus Aquicultorales</taxon>
        <taxon>Candidatus Aquicultoraceae</taxon>
        <taxon>Candidatus Aquicultor</taxon>
    </lineage>
</organism>
<dbReference type="InterPro" id="IPR016174">
    <property type="entry name" value="Di-haem_cyt_TM"/>
</dbReference>
<evidence type="ECO:0000256" key="3">
    <source>
        <dbReference type="ARBA" id="ARBA00022692"/>
    </source>
</evidence>
<dbReference type="Proteomes" id="UP000178086">
    <property type="component" value="Unassembled WGS sequence"/>
</dbReference>
<dbReference type="GO" id="GO:0005886">
    <property type="term" value="C:plasma membrane"/>
    <property type="evidence" value="ECO:0007669"/>
    <property type="project" value="UniProtKB-SubCell"/>
</dbReference>
<dbReference type="InterPro" id="IPR011577">
    <property type="entry name" value="Cyt_b561_bac/Ni-Hgenase"/>
</dbReference>
<feature type="transmembrane region" description="Helical" evidence="7">
    <location>
        <begin position="20"/>
        <end position="39"/>
    </location>
</feature>
<feature type="region of interest" description="Disordered" evidence="6">
    <location>
        <begin position="256"/>
        <end position="279"/>
    </location>
</feature>
<comment type="caution">
    <text evidence="9">The sequence shown here is derived from an EMBL/GenBank/DDBJ whole genome shotgun (WGS) entry which is preliminary data.</text>
</comment>
<accession>A0A1F2UNZ3</accession>
<dbReference type="Gene3D" id="1.20.950.20">
    <property type="entry name" value="Transmembrane di-heme cytochromes, Chain C"/>
    <property type="match status" value="1"/>
</dbReference>
<name>A0A1F2UNZ3_9ACTN</name>
<dbReference type="GO" id="GO:0020037">
    <property type="term" value="F:heme binding"/>
    <property type="evidence" value="ECO:0007669"/>
    <property type="project" value="TreeGrafter"/>
</dbReference>
<evidence type="ECO:0000256" key="2">
    <source>
        <dbReference type="ARBA" id="ARBA00022475"/>
    </source>
</evidence>
<evidence type="ECO:0000256" key="4">
    <source>
        <dbReference type="ARBA" id="ARBA00022989"/>
    </source>
</evidence>
<feature type="domain" description="Cytochrome b561 bacterial/Ni-hydrogenase" evidence="8">
    <location>
        <begin position="62"/>
        <end position="238"/>
    </location>
</feature>
<keyword evidence="4 7" id="KW-1133">Transmembrane helix</keyword>
<evidence type="ECO:0000313" key="9">
    <source>
        <dbReference type="EMBL" id="OFW32303.1"/>
    </source>
</evidence>
<keyword evidence="3 7" id="KW-0812">Transmembrane</keyword>
<dbReference type="GO" id="GO:0009055">
    <property type="term" value="F:electron transfer activity"/>
    <property type="evidence" value="ECO:0007669"/>
    <property type="project" value="InterPro"/>
</dbReference>
<feature type="transmembrane region" description="Helical" evidence="7">
    <location>
        <begin position="171"/>
        <end position="193"/>
    </location>
</feature>
<proteinExistence type="predicted"/>
<reference evidence="9 10" key="1">
    <citation type="journal article" date="2016" name="Nat. Commun.">
        <title>Thousands of microbial genomes shed light on interconnected biogeochemical processes in an aquifer system.</title>
        <authorList>
            <person name="Anantharaman K."/>
            <person name="Brown C.T."/>
            <person name="Hug L.A."/>
            <person name="Sharon I."/>
            <person name="Castelle C.J."/>
            <person name="Probst A.J."/>
            <person name="Thomas B.C."/>
            <person name="Singh A."/>
            <person name="Wilkins M.J."/>
            <person name="Karaoz U."/>
            <person name="Brodie E.L."/>
            <person name="Williams K.H."/>
            <person name="Hubbard S.S."/>
            <person name="Banfield J.F."/>
        </authorList>
    </citation>
    <scope>NUCLEOTIDE SEQUENCE [LARGE SCALE GENOMIC DNA]</scope>
</reference>